<dbReference type="Proteomes" id="UP001273209">
    <property type="component" value="Unassembled WGS sequence"/>
</dbReference>
<dbReference type="CDD" id="cd07566">
    <property type="entry name" value="ScNTA1_like"/>
    <property type="match status" value="1"/>
</dbReference>
<feature type="compositionally biased region" description="Polar residues" evidence="1">
    <location>
        <begin position="656"/>
        <end position="673"/>
    </location>
</feature>
<evidence type="ECO:0000259" key="2">
    <source>
        <dbReference type="PROSITE" id="PS50263"/>
    </source>
</evidence>
<feature type="region of interest" description="Disordered" evidence="1">
    <location>
        <begin position="894"/>
        <end position="927"/>
    </location>
</feature>
<dbReference type="InterPro" id="IPR036526">
    <property type="entry name" value="C-N_Hydrolase_sf"/>
</dbReference>
<feature type="compositionally biased region" description="Low complexity" evidence="1">
    <location>
        <begin position="631"/>
        <end position="655"/>
    </location>
</feature>
<feature type="region of interest" description="Disordered" evidence="1">
    <location>
        <begin position="445"/>
        <end position="489"/>
    </location>
</feature>
<dbReference type="Gene3D" id="3.60.110.10">
    <property type="entry name" value="Carbon-nitrogen hydrolase"/>
    <property type="match status" value="1"/>
</dbReference>
<dbReference type="GO" id="GO:0008418">
    <property type="term" value="F:protein-N-terminal asparagine amidohydrolase activity"/>
    <property type="evidence" value="ECO:0007669"/>
    <property type="project" value="InterPro"/>
</dbReference>
<feature type="region of interest" description="Disordered" evidence="1">
    <location>
        <begin position="543"/>
        <end position="690"/>
    </location>
</feature>
<feature type="compositionally biased region" description="Polar residues" evidence="1">
    <location>
        <begin position="898"/>
        <end position="907"/>
    </location>
</feature>
<organism evidence="3 4">
    <name type="scientific">Trichoderma aggressivum f. europaeum</name>
    <dbReference type="NCBI Taxonomy" id="173218"/>
    <lineage>
        <taxon>Eukaryota</taxon>
        <taxon>Fungi</taxon>
        <taxon>Dikarya</taxon>
        <taxon>Ascomycota</taxon>
        <taxon>Pezizomycotina</taxon>
        <taxon>Sordariomycetes</taxon>
        <taxon>Hypocreomycetidae</taxon>
        <taxon>Hypocreales</taxon>
        <taxon>Hypocreaceae</taxon>
        <taxon>Trichoderma</taxon>
    </lineage>
</organism>
<dbReference type="PANTHER" id="PTHR11750:SF26">
    <property type="entry name" value="PROTEIN N-TERMINAL AMIDASE"/>
    <property type="match status" value="1"/>
</dbReference>
<feature type="compositionally biased region" description="Polar residues" evidence="1">
    <location>
        <begin position="828"/>
        <end position="841"/>
    </location>
</feature>
<feature type="domain" description="CN hydrolase" evidence="2">
    <location>
        <begin position="1"/>
        <end position="280"/>
    </location>
</feature>
<accession>A0AAE1IIN4</accession>
<feature type="compositionally biased region" description="Polar residues" evidence="1">
    <location>
        <begin position="571"/>
        <end position="622"/>
    </location>
</feature>
<dbReference type="GeneID" id="87917915"/>
<feature type="region of interest" description="Disordered" evidence="1">
    <location>
        <begin position="990"/>
        <end position="1009"/>
    </location>
</feature>
<feature type="compositionally biased region" description="Basic and acidic residues" evidence="1">
    <location>
        <begin position="674"/>
        <end position="683"/>
    </location>
</feature>
<feature type="region of interest" description="Disordered" evidence="1">
    <location>
        <begin position="793"/>
        <end position="882"/>
    </location>
</feature>
<dbReference type="InterPro" id="IPR039703">
    <property type="entry name" value="Nta1"/>
</dbReference>
<dbReference type="SUPFAM" id="SSF56317">
    <property type="entry name" value="Carbon-nitrogen hydrolase"/>
    <property type="match status" value="1"/>
</dbReference>
<dbReference type="GO" id="GO:0070773">
    <property type="term" value="F:protein-N-terminal glutamine amidohydrolase activity"/>
    <property type="evidence" value="ECO:0007669"/>
    <property type="project" value="InterPro"/>
</dbReference>
<dbReference type="EMBL" id="JAWRVG010000011">
    <property type="protein sequence ID" value="KAK4077358.1"/>
    <property type="molecule type" value="Genomic_DNA"/>
</dbReference>
<dbReference type="PANTHER" id="PTHR11750">
    <property type="entry name" value="PROTEIN N-TERMINAL AMIDASE"/>
    <property type="match status" value="1"/>
</dbReference>
<dbReference type="PROSITE" id="PS50263">
    <property type="entry name" value="CN_HYDROLASE"/>
    <property type="match status" value="1"/>
</dbReference>
<feature type="compositionally biased region" description="Polar residues" evidence="1">
    <location>
        <begin position="330"/>
        <end position="341"/>
    </location>
</feature>
<name>A0AAE1IIN4_9HYPO</name>
<feature type="region of interest" description="Disordered" evidence="1">
    <location>
        <begin position="750"/>
        <end position="779"/>
    </location>
</feature>
<evidence type="ECO:0000313" key="3">
    <source>
        <dbReference type="EMBL" id="KAK4077358.1"/>
    </source>
</evidence>
<feature type="compositionally biased region" description="Polar residues" evidence="1">
    <location>
        <begin position="750"/>
        <end position="759"/>
    </location>
</feature>
<feature type="compositionally biased region" description="Polar residues" evidence="1">
    <location>
        <begin position="445"/>
        <end position="466"/>
    </location>
</feature>
<evidence type="ECO:0000313" key="4">
    <source>
        <dbReference type="Proteomes" id="UP001273209"/>
    </source>
</evidence>
<dbReference type="Pfam" id="PF00795">
    <property type="entry name" value="CN_hydrolase"/>
    <property type="match status" value="1"/>
</dbReference>
<comment type="caution">
    <text evidence="3">The sequence shown here is derived from an EMBL/GenBank/DDBJ whole genome shotgun (WGS) entry which is preliminary data.</text>
</comment>
<evidence type="ECO:0000256" key="1">
    <source>
        <dbReference type="SAM" id="MobiDB-lite"/>
    </source>
</evidence>
<sequence>MRIGCLQFAPQVGDVDNNLNRADAVLSKANPEDLDLLVLPELAFSGYNFKSLQDISPFLEPSGSGITALWARTMALKYNCTVLVGYPEKVDVSPKWPTGPEYYNSAIVVNGDGETIANYRKSFLYYTDESWALEGNRGFYDGYIPGLGNTSIGICMDINPYKFEAPWHAFEFAFHVLEVESNLVIVSMAWMTREDRRHYSRMPNEPDMDTLTYWVTRLEPLIRSNNEDEIIVVFCNRTGVEDEVTYTGTSAVIGIQEGEVKVYGLLGRGEKDLLVVDTTNPPYAKMVYRPDASALNKPVGALELPSHVNGQTPAYTKTHHVIGALDLSMAQQSPPTETSIPPQVLDPTKGKQASPLQLIGKPQQISPAKQIAKRRAPSISIPPPFESANRNQAADAADGNIPTPSAPSPTPMAVRPRLVIPQSPISTSNPQNPEDNLLSATSIRSAQSMQSVKSNESEVSAQTIRSNPRPPEDSTPYPHSGLPLSGYPSNSFHNEFERRIYGGNVTINHGADSFNSPTTPFAASTASPRWFWRPHDSIIRTPVVGGEWTPSTPVGRKAEPFPWEALKDTTPLPNTTSESESINGVPALQQTRSKYSQSPRSNTSSNRTGKSKSSTEAQTQRIKSPNEKNPSRPSSPKSRNASRSGIRGRSDSSLSPQNIPSAVSQHIEQISQRAESRNRHSTDYHQSGLAIDRPTSLLNLASDGQHSTRADSAMHHMIPIVASPSLLGPGTRAYIPTPVAVDYYRSSTIGASSPNTYSQVPDDGSKPGAHGNNSVGSHQAFTNDAKQRSMASLINRGETKSSRSVSRGRQPKRRAASTGAAKFDPQSERATSADSVINTILHSRVGKRHSDKDSQRPHDDGISHTDCQHQHPQNTPNESEFERVEVVSCPSCPVHGRQSASVNGSSKRLSDPSGQRRHSIRDATSEFQTDRTYDITGEQRVMKKPGANHVLAQRAATTDVLIGAKDHNSRPAANGQMGRTDALFVKTAVKNTSPKSEPRSTKPKFNPTTPRAMMFLPADTCIDKIPSTELGDDEQFPSWLTVEKKVQKPKLGQNLHWTN</sequence>
<reference evidence="3" key="1">
    <citation type="submission" date="2023-11" db="EMBL/GenBank/DDBJ databases">
        <title>The genome sequences of three competitors of mushroom-forming fungi.</title>
        <authorList>
            <person name="Beijen E."/>
            <person name="Ohm R.A."/>
        </authorList>
    </citation>
    <scope>NUCLEOTIDE SEQUENCE</scope>
    <source>
        <strain evidence="3">CBS 100526</strain>
    </source>
</reference>
<proteinExistence type="predicted"/>
<feature type="region of interest" description="Disordered" evidence="1">
    <location>
        <begin position="330"/>
        <end position="414"/>
    </location>
</feature>
<dbReference type="RefSeq" id="XP_062757193.1">
    <property type="nucleotide sequence ID" value="XM_062898010.1"/>
</dbReference>
<feature type="compositionally biased region" description="Basic and acidic residues" evidence="1">
    <location>
        <begin position="848"/>
        <end position="869"/>
    </location>
</feature>
<gene>
    <name evidence="3" type="ORF">Triagg1_3690</name>
</gene>
<keyword evidence="4" id="KW-1185">Reference proteome</keyword>
<dbReference type="InterPro" id="IPR003010">
    <property type="entry name" value="C-N_Hydrolase"/>
</dbReference>
<protein>
    <recommendedName>
        <fullName evidence="2">CN hydrolase domain-containing protein</fullName>
    </recommendedName>
</protein>
<dbReference type="AlphaFoldDB" id="A0AAE1IIN4"/>
<dbReference type="GO" id="GO:0030163">
    <property type="term" value="P:protein catabolic process"/>
    <property type="evidence" value="ECO:0007669"/>
    <property type="project" value="TreeGrafter"/>
</dbReference>